<keyword evidence="3" id="KW-1185">Reference proteome</keyword>
<reference evidence="2 3" key="1">
    <citation type="submission" date="2024-04" db="EMBL/GenBank/DDBJ databases">
        <authorList>
            <person name="Fracassetti M."/>
        </authorList>
    </citation>
    <scope>NUCLEOTIDE SEQUENCE [LARGE SCALE GENOMIC DNA]</scope>
</reference>
<name>A0AAV2GQ75_9ROSI</name>
<dbReference type="EMBL" id="OZ034822">
    <property type="protein sequence ID" value="CAL1411545.1"/>
    <property type="molecule type" value="Genomic_DNA"/>
</dbReference>
<feature type="region of interest" description="Disordered" evidence="1">
    <location>
        <begin position="213"/>
        <end position="257"/>
    </location>
</feature>
<evidence type="ECO:0000313" key="2">
    <source>
        <dbReference type="EMBL" id="CAL1411545.1"/>
    </source>
</evidence>
<feature type="region of interest" description="Disordered" evidence="1">
    <location>
        <begin position="158"/>
        <end position="178"/>
    </location>
</feature>
<gene>
    <name evidence="2" type="ORF">LTRI10_LOCUS50894</name>
</gene>
<accession>A0AAV2GQ75</accession>
<evidence type="ECO:0000256" key="1">
    <source>
        <dbReference type="SAM" id="MobiDB-lite"/>
    </source>
</evidence>
<dbReference type="AlphaFoldDB" id="A0AAV2GQ75"/>
<evidence type="ECO:0000313" key="3">
    <source>
        <dbReference type="Proteomes" id="UP001497516"/>
    </source>
</evidence>
<protein>
    <submittedName>
        <fullName evidence="2">Uncharacterized protein</fullName>
    </submittedName>
</protein>
<dbReference type="Proteomes" id="UP001497516">
    <property type="component" value="Chromosome 9"/>
</dbReference>
<organism evidence="2 3">
    <name type="scientific">Linum trigynum</name>
    <dbReference type="NCBI Taxonomy" id="586398"/>
    <lineage>
        <taxon>Eukaryota</taxon>
        <taxon>Viridiplantae</taxon>
        <taxon>Streptophyta</taxon>
        <taxon>Embryophyta</taxon>
        <taxon>Tracheophyta</taxon>
        <taxon>Spermatophyta</taxon>
        <taxon>Magnoliopsida</taxon>
        <taxon>eudicotyledons</taxon>
        <taxon>Gunneridae</taxon>
        <taxon>Pentapetalae</taxon>
        <taxon>rosids</taxon>
        <taxon>fabids</taxon>
        <taxon>Malpighiales</taxon>
        <taxon>Linaceae</taxon>
        <taxon>Linum</taxon>
    </lineage>
</organism>
<sequence>MSRFVMNSNNLWLIGISDGTIRVMEGAYSPDLNTHDVPRNPISWKQAARIGSNKYCTHRELEVLGVAFTGGKVEELRRGISGGQRMVNREGFMVTWLNPGGGSTNLRPNSVLRRLNDLYDWSKHGVQVNIPVETAWDRFELTTGKLMVGAAGAGSAQAKKELEEKEKENQRLQAEKDKEIEELKKQAKEKEDGQLAAKKEIEELKKQAKEKEEEQLAAKKENEELKKQVKEKEDEQLAVKKENEELKKQAQEKDDQLAAKDKQIANLRNALSAFV</sequence>
<proteinExistence type="predicted"/>